<sequence length="133" mass="15438">MQSLDYGFNYDNGTKALERYQGQNLPHHYPRHMRQAQPRLSRQEQNIAYDFSAMKITESIPKMEYIAPAEMCSVPVNNSEKVAVNDLTKTHFQNIYHSLEHRLKVAQSQGDKFLINLLENESQTLDFLCLDCS</sequence>
<gene>
    <name evidence="1" type="ORF">AsFPU1_3615</name>
</gene>
<comment type="caution">
    <text evidence="1">The sequence shown here is derived from an EMBL/GenBank/DDBJ whole genome shotgun (WGS) entry which is preliminary data.</text>
</comment>
<name>A0A401ILS1_APHSA</name>
<protein>
    <submittedName>
        <fullName evidence="1">Uncharacterized protein</fullName>
    </submittedName>
</protein>
<reference evidence="2" key="1">
    <citation type="submission" date="2017-05" db="EMBL/GenBank/DDBJ databases">
        <title>Physiological properties and genetic analysis related to exopolysaccharide production of fresh-water unicellular cyanobacterium Aphanothece sacrum, Suizenji Nori, that has been cultured as a food source in Japan.</title>
        <authorList>
            <person name="Kanesaki Y."/>
            <person name="Yoshikawa S."/>
            <person name="Ohki K."/>
        </authorList>
    </citation>
    <scope>NUCLEOTIDE SEQUENCE [LARGE SCALE GENOMIC DNA]</scope>
    <source>
        <strain evidence="2">FPU1</strain>
    </source>
</reference>
<dbReference type="RefSeq" id="WP_124978656.1">
    <property type="nucleotide sequence ID" value="NZ_BDQK01000016.1"/>
</dbReference>
<dbReference type="AlphaFoldDB" id="A0A401ILS1"/>
<keyword evidence="2" id="KW-1185">Reference proteome</keyword>
<dbReference type="EMBL" id="BDQK01000016">
    <property type="protein sequence ID" value="GBF82187.1"/>
    <property type="molecule type" value="Genomic_DNA"/>
</dbReference>
<dbReference type="OrthoDB" id="515032at2"/>
<accession>A0A401ILS1</accession>
<evidence type="ECO:0000313" key="2">
    <source>
        <dbReference type="Proteomes" id="UP000287247"/>
    </source>
</evidence>
<evidence type="ECO:0000313" key="1">
    <source>
        <dbReference type="EMBL" id="GBF82187.1"/>
    </source>
</evidence>
<organism evidence="1 2">
    <name type="scientific">Aphanothece sacrum FPU1</name>
    <dbReference type="NCBI Taxonomy" id="1920663"/>
    <lineage>
        <taxon>Bacteria</taxon>
        <taxon>Bacillati</taxon>
        <taxon>Cyanobacteriota</taxon>
        <taxon>Cyanophyceae</taxon>
        <taxon>Oscillatoriophycideae</taxon>
        <taxon>Chroococcales</taxon>
        <taxon>Aphanothecaceae</taxon>
        <taxon>Aphanothece</taxon>
    </lineage>
</organism>
<proteinExistence type="predicted"/>
<dbReference type="Proteomes" id="UP000287247">
    <property type="component" value="Unassembled WGS sequence"/>
</dbReference>